<reference evidence="3" key="1">
    <citation type="submission" date="2014-01" db="EMBL/GenBank/DDBJ databases">
        <title>The Genome Sequence of Anopheles farauti FAR1 (V2).</title>
        <authorList>
            <consortium name="The Broad Institute Genomics Platform"/>
            <person name="Neafsey D.E."/>
            <person name="Besansky N."/>
            <person name="Howell P."/>
            <person name="Walton C."/>
            <person name="Young S.K."/>
            <person name="Zeng Q."/>
            <person name="Gargeya S."/>
            <person name="Fitzgerald M."/>
            <person name="Haas B."/>
            <person name="Abouelleil A."/>
            <person name="Allen A.W."/>
            <person name="Alvarado L."/>
            <person name="Arachchi H.M."/>
            <person name="Berlin A.M."/>
            <person name="Chapman S.B."/>
            <person name="Gainer-Dewar J."/>
            <person name="Goldberg J."/>
            <person name="Griggs A."/>
            <person name="Gujja S."/>
            <person name="Hansen M."/>
            <person name="Howarth C."/>
            <person name="Imamovic A."/>
            <person name="Ireland A."/>
            <person name="Larimer J."/>
            <person name="McCowan C."/>
            <person name="Murphy C."/>
            <person name="Pearson M."/>
            <person name="Poon T.W."/>
            <person name="Priest M."/>
            <person name="Roberts A."/>
            <person name="Saif S."/>
            <person name="Shea T."/>
            <person name="Sisk P."/>
            <person name="Sykes S."/>
            <person name="Wortman J."/>
            <person name="Nusbaum C."/>
            <person name="Birren B."/>
        </authorList>
    </citation>
    <scope>NUCLEOTIDE SEQUENCE [LARGE SCALE GENOMIC DNA]</scope>
    <source>
        <strain evidence="3">FAR1</strain>
    </source>
</reference>
<evidence type="ECO:0000256" key="1">
    <source>
        <dbReference type="SAM" id="Phobius"/>
    </source>
</evidence>
<name>A0A182QFC7_9DIPT</name>
<keyword evidence="1" id="KW-1133">Transmembrane helix</keyword>
<keyword evidence="3" id="KW-1185">Reference proteome</keyword>
<evidence type="ECO:0000313" key="2">
    <source>
        <dbReference type="EnsemblMetazoa" id="AFAF009049-PA"/>
    </source>
</evidence>
<proteinExistence type="predicted"/>
<feature type="transmembrane region" description="Helical" evidence="1">
    <location>
        <begin position="52"/>
        <end position="74"/>
    </location>
</feature>
<keyword evidence="1" id="KW-0812">Transmembrane</keyword>
<reference evidence="2" key="2">
    <citation type="submission" date="2020-05" db="UniProtKB">
        <authorList>
            <consortium name="EnsemblMetazoa"/>
        </authorList>
    </citation>
    <scope>IDENTIFICATION</scope>
    <source>
        <strain evidence="2">FAR1</strain>
    </source>
</reference>
<protein>
    <submittedName>
        <fullName evidence="2">Uncharacterized protein</fullName>
    </submittedName>
</protein>
<dbReference type="VEuPathDB" id="VectorBase:AFAF009049"/>
<evidence type="ECO:0000313" key="3">
    <source>
        <dbReference type="Proteomes" id="UP000075886"/>
    </source>
</evidence>
<dbReference type="EMBL" id="AXCN02000773">
    <property type="status" value="NOT_ANNOTATED_CDS"/>
    <property type="molecule type" value="Genomic_DNA"/>
</dbReference>
<dbReference type="EnsemblMetazoa" id="AFAF009049-RA">
    <property type="protein sequence ID" value="AFAF009049-PA"/>
    <property type="gene ID" value="AFAF009049"/>
</dbReference>
<accession>A0A182QFC7</accession>
<keyword evidence="1" id="KW-0472">Membrane</keyword>
<organism evidence="2 3">
    <name type="scientific">Anopheles farauti</name>
    <dbReference type="NCBI Taxonomy" id="69004"/>
    <lineage>
        <taxon>Eukaryota</taxon>
        <taxon>Metazoa</taxon>
        <taxon>Ecdysozoa</taxon>
        <taxon>Arthropoda</taxon>
        <taxon>Hexapoda</taxon>
        <taxon>Insecta</taxon>
        <taxon>Pterygota</taxon>
        <taxon>Neoptera</taxon>
        <taxon>Endopterygota</taxon>
        <taxon>Diptera</taxon>
        <taxon>Nematocera</taxon>
        <taxon>Culicoidea</taxon>
        <taxon>Culicidae</taxon>
        <taxon>Anophelinae</taxon>
        <taxon>Anopheles</taxon>
    </lineage>
</organism>
<dbReference type="AlphaFoldDB" id="A0A182QFC7"/>
<dbReference type="STRING" id="69004.A0A182QFC7"/>
<sequence>CDLSSRPGECGVISCVLLSSTPIWVIQSGVVANGDSSMWCSSRKSYFSRMNFRVCQCLGSVCCVALLFCVLFTWCSDAHSIVESETPGSKTVPRSVSNVYDDPARTATSSTSGETTAALKESKALYRVSCPGLSECVPLAECPELLLEISRQCYRGDFSLSCGVNEFEPHVCCPRVTSPAFNDQRASAACGKSIVQGDFYNGLGAYPFVARIGFKSTFHWRWRDLARRSSKESSPNSALVVF</sequence>
<dbReference type="Proteomes" id="UP000075886">
    <property type="component" value="Unassembled WGS sequence"/>
</dbReference>